<feature type="binding site" evidence="8">
    <location>
        <begin position="292"/>
        <end position="293"/>
    </location>
    <ligand>
        <name>ATP</name>
        <dbReference type="ChEBI" id="CHEBI:30616"/>
    </ligand>
</feature>
<evidence type="ECO:0000259" key="13">
    <source>
        <dbReference type="PROSITE" id="PS50011"/>
    </source>
</evidence>
<keyword evidence="3" id="KW-0808">Transferase</keyword>
<dbReference type="SUPFAM" id="SSF49879">
    <property type="entry name" value="SMAD/FHA domain"/>
    <property type="match status" value="1"/>
</dbReference>
<proteinExistence type="inferred from homology"/>
<evidence type="ECO:0000256" key="1">
    <source>
        <dbReference type="ARBA" id="ARBA00005575"/>
    </source>
</evidence>
<dbReference type="EMBL" id="JARKIF010000002">
    <property type="protein sequence ID" value="KAJ7646667.1"/>
    <property type="molecule type" value="Genomic_DNA"/>
</dbReference>
<feature type="active site" description="Proton acceptor" evidence="7">
    <location>
        <position position="288"/>
    </location>
</feature>
<keyword evidence="2" id="KW-0723">Serine/threonine-protein kinase</keyword>
<feature type="compositionally biased region" description="Polar residues" evidence="11">
    <location>
        <begin position="559"/>
        <end position="568"/>
    </location>
</feature>
<dbReference type="Gene3D" id="2.60.200.20">
    <property type="match status" value="1"/>
</dbReference>
<dbReference type="Proteomes" id="UP001221142">
    <property type="component" value="Unassembled WGS sequence"/>
</dbReference>
<evidence type="ECO:0000256" key="10">
    <source>
        <dbReference type="PROSITE-ProRule" id="PRU10141"/>
    </source>
</evidence>
<dbReference type="InterPro" id="IPR000719">
    <property type="entry name" value="Prot_kinase_dom"/>
</dbReference>
<name>A0AAD7FVZ9_9AGAR</name>
<evidence type="ECO:0000256" key="5">
    <source>
        <dbReference type="ARBA" id="ARBA00022777"/>
    </source>
</evidence>
<dbReference type="CDD" id="cd05117">
    <property type="entry name" value="STKc_CAMK"/>
    <property type="match status" value="1"/>
</dbReference>
<evidence type="ECO:0000256" key="11">
    <source>
        <dbReference type="SAM" id="MobiDB-lite"/>
    </source>
</evidence>
<dbReference type="FunFam" id="3.30.200.20:FF:000042">
    <property type="entry name" value="Aurora kinase A"/>
    <property type="match status" value="1"/>
</dbReference>
<accession>A0AAD7FVZ9</accession>
<dbReference type="PROSITE" id="PS00107">
    <property type="entry name" value="PROTEIN_KINASE_ATP"/>
    <property type="match status" value="1"/>
</dbReference>
<dbReference type="Gene3D" id="1.10.510.10">
    <property type="entry name" value="Transferase(Phosphotransferase) domain 1"/>
    <property type="match status" value="1"/>
</dbReference>
<evidence type="ECO:0000256" key="4">
    <source>
        <dbReference type="ARBA" id="ARBA00022741"/>
    </source>
</evidence>
<dbReference type="InterPro" id="IPR008271">
    <property type="entry name" value="Ser/Thr_kinase_AS"/>
</dbReference>
<keyword evidence="4 8" id="KW-0547">Nucleotide-binding</keyword>
<organism evidence="14 15">
    <name type="scientific">Roridomyces roridus</name>
    <dbReference type="NCBI Taxonomy" id="1738132"/>
    <lineage>
        <taxon>Eukaryota</taxon>
        <taxon>Fungi</taxon>
        <taxon>Dikarya</taxon>
        <taxon>Basidiomycota</taxon>
        <taxon>Agaricomycotina</taxon>
        <taxon>Agaricomycetes</taxon>
        <taxon>Agaricomycetidae</taxon>
        <taxon>Agaricales</taxon>
        <taxon>Marasmiineae</taxon>
        <taxon>Mycenaceae</taxon>
        <taxon>Roridomyces</taxon>
    </lineage>
</organism>
<dbReference type="PANTHER" id="PTHR24350">
    <property type="entry name" value="SERINE/THREONINE-PROTEIN KINASE IAL-RELATED"/>
    <property type="match status" value="1"/>
</dbReference>
<dbReference type="InterPro" id="IPR008984">
    <property type="entry name" value="SMAD_FHA_dom_sf"/>
</dbReference>
<dbReference type="FunFam" id="1.10.510.10:FF:000571">
    <property type="entry name" value="Maternal embryonic leucine zipper kinase"/>
    <property type="match status" value="1"/>
</dbReference>
<evidence type="ECO:0000256" key="9">
    <source>
        <dbReference type="PIRSR" id="PIRSR630616-3"/>
    </source>
</evidence>
<keyword evidence="15" id="KW-1185">Reference proteome</keyword>
<feature type="compositionally biased region" description="Basic residues" evidence="11">
    <location>
        <begin position="685"/>
        <end position="694"/>
    </location>
</feature>
<comment type="similarity">
    <text evidence="1">Belongs to the protein kinase superfamily. CAMK Ser/Thr protein kinase family. CHEK2 subfamily.</text>
</comment>
<feature type="compositionally biased region" description="Low complexity" evidence="11">
    <location>
        <begin position="620"/>
        <end position="631"/>
    </location>
</feature>
<dbReference type="PROSITE" id="PS50011">
    <property type="entry name" value="PROTEIN_KINASE_DOM"/>
    <property type="match status" value="1"/>
</dbReference>
<keyword evidence="5 14" id="KW-0418">Kinase</keyword>
<feature type="binding site" evidence="8">
    <location>
        <position position="308"/>
    </location>
    <ligand>
        <name>ATP</name>
        <dbReference type="ChEBI" id="CHEBI:30616"/>
    </ligand>
</feature>
<dbReference type="Pfam" id="PF00498">
    <property type="entry name" value="FHA"/>
    <property type="match status" value="1"/>
</dbReference>
<feature type="cross-link" description="Glycyl lysine isopeptide (Lys-Gly) (interchain with G-Cter in SUMO2)" evidence="9">
    <location>
        <position position="290"/>
    </location>
</feature>
<evidence type="ECO:0000256" key="7">
    <source>
        <dbReference type="PIRSR" id="PIRSR630616-1"/>
    </source>
</evidence>
<evidence type="ECO:0000256" key="3">
    <source>
        <dbReference type="ARBA" id="ARBA00022679"/>
    </source>
</evidence>
<dbReference type="SMART" id="SM00240">
    <property type="entry name" value="FHA"/>
    <property type="match status" value="1"/>
</dbReference>
<keyword evidence="6 8" id="KW-0067">ATP-binding</keyword>
<dbReference type="InterPro" id="IPR000253">
    <property type="entry name" value="FHA_dom"/>
</dbReference>
<evidence type="ECO:0000313" key="15">
    <source>
        <dbReference type="Proteomes" id="UP001221142"/>
    </source>
</evidence>
<dbReference type="AlphaFoldDB" id="A0AAD7FVZ9"/>
<dbReference type="Pfam" id="PF00069">
    <property type="entry name" value="Pkinase"/>
    <property type="match status" value="1"/>
</dbReference>
<dbReference type="GO" id="GO:0004674">
    <property type="term" value="F:protein serine/threonine kinase activity"/>
    <property type="evidence" value="ECO:0007669"/>
    <property type="project" value="UniProtKB-KW"/>
</dbReference>
<dbReference type="PROSITE" id="PS50006">
    <property type="entry name" value="FHA_DOMAIN"/>
    <property type="match status" value="1"/>
</dbReference>
<dbReference type="InterPro" id="IPR017441">
    <property type="entry name" value="Protein_kinase_ATP_BS"/>
</dbReference>
<comment type="caution">
    <text evidence="14">The sequence shown here is derived from an EMBL/GenBank/DDBJ whole genome shotgun (WGS) entry which is preliminary data.</text>
</comment>
<feature type="region of interest" description="Disordered" evidence="11">
    <location>
        <begin position="497"/>
        <end position="694"/>
    </location>
</feature>
<feature type="domain" description="FHA" evidence="12">
    <location>
        <begin position="59"/>
        <end position="113"/>
    </location>
</feature>
<dbReference type="SUPFAM" id="SSF56112">
    <property type="entry name" value="Protein kinase-like (PK-like)"/>
    <property type="match status" value="1"/>
</dbReference>
<feature type="compositionally biased region" description="Low complexity" evidence="11">
    <location>
        <begin position="578"/>
        <end position="590"/>
    </location>
</feature>
<dbReference type="PROSITE" id="PS00108">
    <property type="entry name" value="PROTEIN_KINASE_ST"/>
    <property type="match status" value="1"/>
</dbReference>
<evidence type="ECO:0000313" key="14">
    <source>
        <dbReference type="EMBL" id="KAJ7646667.1"/>
    </source>
</evidence>
<feature type="region of interest" description="Disordered" evidence="11">
    <location>
        <begin position="1"/>
        <end position="30"/>
    </location>
</feature>
<evidence type="ECO:0000256" key="6">
    <source>
        <dbReference type="ARBA" id="ARBA00022840"/>
    </source>
</evidence>
<evidence type="ECO:0000259" key="12">
    <source>
        <dbReference type="PROSITE" id="PS50006"/>
    </source>
</evidence>
<sequence length="694" mass="76667">MYASEPEEPMQQTQQDDDLSQPYDGPNAERMAHPELFGYLNPCSSKVNRVDLFKEYPEVKIGRNTNGNHVVFHGFKISNYHATLRWNEQYDTQSVITVLDTSSNGTFINGKKIGKGQQGLLRDGNEIAFGVSMASKEEGGLFDYRFIFRDFVTSSVTRALYNSYDLTIELGKGSFATVYKALRRASGEWVAVKVIHETKRQPTTNPQSSGREIQIMQELFHPNICRLREVFWNDNGSIDLVLELIEGGDLLDFILRQGGLSEPMSQHITFQLCQALSYIHGKGIAHRDLKPENVLLTSDEPPIVKVADFGLAKIVDSVTMLRTMCGTPSYLAPEVVTQQNNSGYDSLVDSWSVGVILFSMLSNTNPFLENSVDDLKTRIAERTIDWTVLDSLRYGPEERPLSDQVRDFLYRLLDFDPRQRMRLSDALRHPWLNNYQFVHSDTIDYSLYNGESGTLVEDVSMRSVAPLSPTSSPGPEGSLSQNLKELKLSLSRNESLSTVANGHGDSPNGVLHDDTEGTPPPPGLTPVKKGGLQRRSEVLRDAAEMGKPPVEPSWEMVNYMSQSQGQSTSDEELYGQVTQPPSSSGPTTTNGSGGKKRARGQLTPLPEEGGDVDGEDESRASSPLSDLSDSPEPAPARKKTRTNGEATPAKPKTKRGGAARTPASTRKGKTKESEDEGSAPVGVRRSTRAKTARR</sequence>
<reference evidence="14" key="1">
    <citation type="submission" date="2023-03" db="EMBL/GenBank/DDBJ databases">
        <title>Massive genome expansion in bonnet fungi (Mycena s.s.) driven by repeated elements and novel gene families across ecological guilds.</title>
        <authorList>
            <consortium name="Lawrence Berkeley National Laboratory"/>
            <person name="Harder C.B."/>
            <person name="Miyauchi S."/>
            <person name="Viragh M."/>
            <person name="Kuo A."/>
            <person name="Thoen E."/>
            <person name="Andreopoulos B."/>
            <person name="Lu D."/>
            <person name="Skrede I."/>
            <person name="Drula E."/>
            <person name="Henrissat B."/>
            <person name="Morin E."/>
            <person name="Kohler A."/>
            <person name="Barry K."/>
            <person name="LaButti K."/>
            <person name="Morin E."/>
            <person name="Salamov A."/>
            <person name="Lipzen A."/>
            <person name="Mereny Z."/>
            <person name="Hegedus B."/>
            <person name="Baldrian P."/>
            <person name="Stursova M."/>
            <person name="Weitz H."/>
            <person name="Taylor A."/>
            <person name="Grigoriev I.V."/>
            <person name="Nagy L.G."/>
            <person name="Martin F."/>
            <person name="Kauserud H."/>
        </authorList>
    </citation>
    <scope>NUCLEOTIDE SEQUENCE</scope>
    <source>
        <strain evidence="14">9284</strain>
    </source>
</reference>
<evidence type="ECO:0000256" key="8">
    <source>
        <dbReference type="PIRSR" id="PIRSR630616-2"/>
    </source>
</evidence>
<dbReference type="InterPro" id="IPR030616">
    <property type="entry name" value="Aur-like"/>
</dbReference>
<evidence type="ECO:0000256" key="2">
    <source>
        <dbReference type="ARBA" id="ARBA00022527"/>
    </source>
</evidence>
<feature type="domain" description="Protein kinase" evidence="13">
    <location>
        <begin position="164"/>
        <end position="432"/>
    </location>
</feature>
<feature type="compositionally biased region" description="Basic and acidic residues" evidence="11">
    <location>
        <begin position="534"/>
        <end position="544"/>
    </location>
</feature>
<gene>
    <name evidence="14" type="ORF">FB45DRAFT_891039</name>
</gene>
<dbReference type="SMART" id="SM00220">
    <property type="entry name" value="S_TKc"/>
    <property type="match status" value="1"/>
</dbReference>
<dbReference type="InterPro" id="IPR011009">
    <property type="entry name" value="Kinase-like_dom_sf"/>
</dbReference>
<protein>
    <submittedName>
        <fullName evidence="14">Kinase-like domain-containing protein</fullName>
    </submittedName>
</protein>
<dbReference type="GO" id="GO:0005524">
    <property type="term" value="F:ATP binding"/>
    <property type="evidence" value="ECO:0007669"/>
    <property type="project" value="UniProtKB-UniRule"/>
</dbReference>
<feature type="binding site" evidence="8 10">
    <location>
        <position position="193"/>
    </location>
    <ligand>
        <name>ATP</name>
        <dbReference type="ChEBI" id="CHEBI:30616"/>
    </ligand>
</feature>